<comment type="subcellular location">
    <subcellularLocation>
        <location evidence="1 8">Cytoplasm</location>
    </subcellularLocation>
</comment>
<keyword evidence="7 8" id="KW-0143">Chaperone</keyword>
<dbReference type="AlphaFoldDB" id="A0A2G6KL02"/>
<comment type="function">
    <text evidence="8">Molecular chaperone. Has ATPase activity.</text>
</comment>
<comment type="similarity">
    <text evidence="2 8">Belongs to the heat shock protein 90 family.</text>
</comment>
<dbReference type="GO" id="GO:0005737">
    <property type="term" value="C:cytoplasm"/>
    <property type="evidence" value="ECO:0007669"/>
    <property type="project" value="UniProtKB-SubCell"/>
</dbReference>
<dbReference type="InterPro" id="IPR001404">
    <property type="entry name" value="Hsp90_fam"/>
</dbReference>
<dbReference type="GO" id="GO:0140662">
    <property type="term" value="F:ATP-dependent protein folding chaperone"/>
    <property type="evidence" value="ECO:0007669"/>
    <property type="project" value="InterPro"/>
</dbReference>
<gene>
    <name evidence="8" type="primary">htpG</name>
    <name evidence="11" type="ORF">CSA56_03910</name>
</gene>
<dbReference type="GO" id="GO:0051082">
    <property type="term" value="F:unfolded protein binding"/>
    <property type="evidence" value="ECO:0007669"/>
    <property type="project" value="UniProtKB-UniRule"/>
</dbReference>
<comment type="caution">
    <text evidence="8">Lacks conserved residue(s) required for the propagation of feature annotation.</text>
</comment>
<dbReference type="Gene3D" id="1.20.120.790">
    <property type="entry name" value="Heat shock protein 90, C-terminal domain"/>
    <property type="match status" value="1"/>
</dbReference>
<keyword evidence="3 8" id="KW-0963">Cytoplasm</keyword>
<feature type="binding site" evidence="9">
    <location>
        <position position="104"/>
    </location>
    <ligand>
        <name>ATP</name>
        <dbReference type="ChEBI" id="CHEBI:30616"/>
    </ligand>
</feature>
<dbReference type="CDD" id="cd16927">
    <property type="entry name" value="HATPase_Hsp90-like"/>
    <property type="match status" value="1"/>
</dbReference>
<evidence type="ECO:0000313" key="12">
    <source>
        <dbReference type="Proteomes" id="UP000230821"/>
    </source>
</evidence>
<feature type="binding site" evidence="9">
    <location>
        <position position="90"/>
    </location>
    <ligand>
        <name>ATP</name>
        <dbReference type="ChEBI" id="CHEBI:30616"/>
    </ligand>
</feature>
<feature type="region of interest" description="C" evidence="8">
    <location>
        <begin position="543"/>
        <end position="621"/>
    </location>
</feature>
<dbReference type="GO" id="GO:0005524">
    <property type="term" value="F:ATP binding"/>
    <property type="evidence" value="ECO:0007669"/>
    <property type="project" value="UniProtKB-UniRule"/>
</dbReference>
<evidence type="ECO:0000313" key="11">
    <source>
        <dbReference type="EMBL" id="PIE35499.1"/>
    </source>
</evidence>
<feature type="binding site" evidence="9">
    <location>
        <position position="329"/>
    </location>
    <ligand>
        <name>ATP</name>
        <dbReference type="ChEBI" id="CHEBI:30616"/>
    </ligand>
</feature>
<dbReference type="SUPFAM" id="SSF110942">
    <property type="entry name" value="HSP90 C-terminal domain"/>
    <property type="match status" value="1"/>
</dbReference>
<comment type="subunit">
    <text evidence="8">Homodimer.</text>
</comment>
<dbReference type="FunFam" id="3.30.565.10:FF:000009">
    <property type="entry name" value="Molecular chaperone HtpG"/>
    <property type="match status" value="1"/>
</dbReference>
<feature type="binding site" evidence="9">
    <location>
        <begin position="128"/>
        <end position="133"/>
    </location>
    <ligand>
        <name>ATP</name>
        <dbReference type="ChEBI" id="CHEBI:30616"/>
    </ligand>
</feature>
<feature type="binding site" evidence="9">
    <location>
        <begin position="105"/>
        <end position="106"/>
    </location>
    <ligand>
        <name>ATP</name>
        <dbReference type="ChEBI" id="CHEBI:30616"/>
    </ligand>
</feature>
<dbReference type="InterPro" id="IPR020568">
    <property type="entry name" value="Ribosomal_Su5_D2-typ_SF"/>
</dbReference>
<comment type="caution">
    <text evidence="11">The sequence shown here is derived from an EMBL/GenBank/DDBJ whole genome shotgun (WGS) entry which is preliminary data.</text>
</comment>
<feature type="binding site" evidence="9">
    <location>
        <position position="179"/>
    </location>
    <ligand>
        <name>ATP</name>
        <dbReference type="ChEBI" id="CHEBI:30616"/>
    </ligand>
</feature>
<evidence type="ECO:0000256" key="1">
    <source>
        <dbReference type="ARBA" id="ARBA00004496"/>
    </source>
</evidence>
<feature type="binding site" evidence="9">
    <location>
        <position position="85"/>
    </location>
    <ligand>
        <name>ATP</name>
        <dbReference type="ChEBI" id="CHEBI:30616"/>
    </ligand>
</feature>
<dbReference type="Proteomes" id="UP000230821">
    <property type="component" value="Unassembled WGS sequence"/>
</dbReference>
<evidence type="ECO:0000256" key="5">
    <source>
        <dbReference type="ARBA" id="ARBA00022840"/>
    </source>
</evidence>
<dbReference type="HAMAP" id="MF_00505">
    <property type="entry name" value="HSP90"/>
    <property type="match status" value="1"/>
</dbReference>
<keyword evidence="5 8" id="KW-0067">ATP-binding</keyword>
<keyword evidence="6 8" id="KW-0346">Stress response</keyword>
<dbReference type="InterPro" id="IPR019805">
    <property type="entry name" value="Heat_shock_protein_90_CS"/>
</dbReference>
<accession>A0A2G6KL02</accession>
<dbReference type="PRINTS" id="PR00775">
    <property type="entry name" value="HEATSHOCK90"/>
</dbReference>
<evidence type="ECO:0000256" key="2">
    <source>
        <dbReference type="ARBA" id="ARBA00008239"/>
    </source>
</evidence>
<evidence type="ECO:0000256" key="8">
    <source>
        <dbReference type="HAMAP-Rule" id="MF_00505"/>
    </source>
</evidence>
<dbReference type="Gene3D" id="3.30.565.10">
    <property type="entry name" value="Histidine kinase-like ATPase, C-terminal domain"/>
    <property type="match status" value="1"/>
</dbReference>
<evidence type="ECO:0000256" key="4">
    <source>
        <dbReference type="ARBA" id="ARBA00022741"/>
    </source>
</evidence>
<feature type="domain" description="Histidine kinase/HSP90-like ATPase" evidence="10">
    <location>
        <begin position="32"/>
        <end position="189"/>
    </location>
</feature>
<dbReference type="PIRSF" id="PIRSF002583">
    <property type="entry name" value="Hsp90"/>
    <property type="match status" value="1"/>
</dbReference>
<protein>
    <recommendedName>
        <fullName evidence="8">Chaperone protein HtpG</fullName>
    </recommendedName>
    <alternativeName>
        <fullName evidence="8">Heat shock protein HtpG</fullName>
    </alternativeName>
    <alternativeName>
        <fullName evidence="8">High temperature protein G</fullName>
    </alternativeName>
</protein>
<name>A0A2G6KL02_9BACT</name>
<dbReference type="NCBIfam" id="NF003555">
    <property type="entry name" value="PRK05218.1"/>
    <property type="match status" value="1"/>
</dbReference>
<feature type="binding site" evidence="9">
    <location>
        <position position="98"/>
    </location>
    <ligand>
        <name>ATP</name>
        <dbReference type="ChEBI" id="CHEBI:30616"/>
    </ligand>
</feature>
<dbReference type="GO" id="GO:0016887">
    <property type="term" value="F:ATP hydrolysis activity"/>
    <property type="evidence" value="ECO:0007669"/>
    <property type="project" value="InterPro"/>
</dbReference>
<keyword evidence="4 8" id="KW-0547">Nucleotide-binding</keyword>
<dbReference type="Gene3D" id="3.30.230.80">
    <property type="match status" value="1"/>
</dbReference>
<dbReference type="PANTHER" id="PTHR11528">
    <property type="entry name" value="HEAT SHOCK PROTEIN 90 FAMILY MEMBER"/>
    <property type="match status" value="1"/>
</dbReference>
<dbReference type="InterPro" id="IPR003594">
    <property type="entry name" value="HATPase_dom"/>
</dbReference>
<evidence type="ECO:0000256" key="7">
    <source>
        <dbReference type="ARBA" id="ARBA00023186"/>
    </source>
</evidence>
<dbReference type="InterPro" id="IPR036890">
    <property type="entry name" value="HATPase_C_sf"/>
</dbReference>
<feature type="binding site" evidence="9">
    <location>
        <position position="43"/>
    </location>
    <ligand>
        <name>ATP</name>
        <dbReference type="ChEBI" id="CHEBI:30616"/>
    </ligand>
</feature>
<evidence type="ECO:0000256" key="3">
    <source>
        <dbReference type="ARBA" id="ARBA00022490"/>
    </source>
</evidence>
<reference evidence="11 12" key="1">
    <citation type="submission" date="2017-10" db="EMBL/GenBank/DDBJ databases">
        <title>Novel microbial diversity and functional potential in the marine mammal oral microbiome.</title>
        <authorList>
            <person name="Dudek N.K."/>
            <person name="Sun C.L."/>
            <person name="Burstein D."/>
            <person name="Kantor R.S."/>
            <person name="Aliaga Goltsman D.S."/>
            <person name="Bik E.M."/>
            <person name="Thomas B.C."/>
            <person name="Banfield J.F."/>
            <person name="Relman D.A."/>
        </authorList>
    </citation>
    <scope>NUCLEOTIDE SEQUENCE [LARGE SCALE GENOMIC DNA]</scope>
    <source>
        <strain evidence="11">DOLJORAL78_47_16</strain>
    </source>
</reference>
<dbReference type="Gene3D" id="3.40.50.11260">
    <property type="match status" value="1"/>
</dbReference>
<evidence type="ECO:0000256" key="9">
    <source>
        <dbReference type="PIRSR" id="PIRSR002583-1"/>
    </source>
</evidence>
<dbReference type="EMBL" id="PDSK01000041">
    <property type="protein sequence ID" value="PIE35499.1"/>
    <property type="molecule type" value="Genomic_DNA"/>
</dbReference>
<dbReference type="SUPFAM" id="SSF54211">
    <property type="entry name" value="Ribosomal protein S5 domain 2-like"/>
    <property type="match status" value="1"/>
</dbReference>
<dbReference type="InterPro" id="IPR020575">
    <property type="entry name" value="Hsp90_N"/>
</dbReference>
<evidence type="ECO:0000256" key="6">
    <source>
        <dbReference type="ARBA" id="ARBA00023016"/>
    </source>
</evidence>
<dbReference type="InterPro" id="IPR037196">
    <property type="entry name" value="HSP90_C"/>
</dbReference>
<sequence length="621" mass="71155">MSDQATVPVEEFEYQAEMKKLLHLIVHSLYTHREIFLRELISNASDALNVVRFRQLTDNTIVDRDAPLEIRIAIDKEAQTFSIEDTGVGMTKNELINNIGTIAKSGTLEFLAKMKEEKASLDGDLIGQFGVGFYSVFMVTDEVTIETRHADSNSKGYRWKSLGEGKFTIEEIDRTARGTKISFTLKEDAKEFCEDFRVKNIIKKYSNFVDFPVHVGEEKINTVSALWQKRKDDVTEDELTEFYKYVANDYQAPQGHLHVSLEGSVNFKALLFIPDTAPPMLFRDSEVKGLHLYANRVMIQDDCKDLLPEYLRFVKGVVDTEDLPLNVSREVTQSSPVMAKISKALTGRILSFLDGWAKNETEKYEKFYRNFSAQLKTGINTDFSNKDKIINLLRFESSATEKGTLVSLKDYVSRMKDDQKEIYYVSGEIREMIERNPNLEYFRKHDIEVLFLTDPVDMFTIPSIHEYEEKELKSIDKADIDVMKDDDKQEEALNETVAKSLLTTFKEILIDKVEDVIASKRLVDSAVTLVIGKEGMDIQTERMMKMLNKDYAGSKKIMEVNLSHPLIKNLWDMHQQDSKSPLLKTFVLQLYEGALLLEGNLASPTEFVARMTEIMEKAAHL</sequence>
<dbReference type="SUPFAM" id="SSF55874">
    <property type="entry name" value="ATPase domain of HSP90 chaperone/DNA topoisomerase II/histidine kinase"/>
    <property type="match status" value="1"/>
</dbReference>
<proteinExistence type="inferred from homology"/>
<dbReference type="PROSITE" id="PS00298">
    <property type="entry name" value="HSP90"/>
    <property type="match status" value="1"/>
</dbReference>
<feature type="region of interest" description="A; substrate-binding" evidence="8">
    <location>
        <begin position="1"/>
        <end position="329"/>
    </location>
</feature>
<dbReference type="Pfam" id="PF00183">
    <property type="entry name" value="HSP90"/>
    <property type="match status" value="1"/>
</dbReference>
<feature type="binding site" evidence="9">
    <location>
        <position position="39"/>
    </location>
    <ligand>
        <name>ATP</name>
        <dbReference type="ChEBI" id="CHEBI:30616"/>
    </ligand>
</feature>
<organism evidence="11 12">
    <name type="scientific">candidate division KSB3 bacterium</name>
    <dbReference type="NCBI Taxonomy" id="2044937"/>
    <lineage>
        <taxon>Bacteria</taxon>
        <taxon>candidate division KSB3</taxon>
    </lineage>
</organism>
<evidence type="ECO:0000259" key="10">
    <source>
        <dbReference type="SMART" id="SM00387"/>
    </source>
</evidence>
<dbReference type="SMART" id="SM00387">
    <property type="entry name" value="HATPase_c"/>
    <property type="match status" value="1"/>
</dbReference>
<dbReference type="Pfam" id="PF13589">
    <property type="entry name" value="HATPase_c_3"/>
    <property type="match status" value="1"/>
</dbReference>